<feature type="binding site" evidence="14">
    <location>
        <position position="290"/>
    </location>
    <ligand>
        <name>substrate</name>
    </ligand>
</feature>
<feature type="binding site" evidence="14">
    <location>
        <position position="186"/>
    </location>
    <ligand>
        <name>substrate</name>
    </ligand>
</feature>
<evidence type="ECO:0000256" key="7">
    <source>
        <dbReference type="ARBA" id="ARBA00022723"/>
    </source>
</evidence>
<evidence type="ECO:0000259" key="16">
    <source>
        <dbReference type="PROSITE" id="PS51747"/>
    </source>
</evidence>
<keyword evidence="12 17" id="KW-0378">Hydrolase</keyword>
<keyword evidence="7 12" id="KW-0479">Metal-binding</keyword>
<dbReference type="InterPro" id="IPR016193">
    <property type="entry name" value="Cytidine_deaminase-like"/>
</dbReference>
<gene>
    <name evidence="17" type="primary">ribD</name>
    <name evidence="17" type="ORF">FY207_04055</name>
</gene>
<feature type="active site" description="Proton donor" evidence="13">
    <location>
        <position position="54"/>
    </location>
</feature>
<evidence type="ECO:0000256" key="8">
    <source>
        <dbReference type="ARBA" id="ARBA00022833"/>
    </source>
</evidence>
<accession>A0A643CKZ5</accession>
<dbReference type="PANTHER" id="PTHR38011">
    <property type="entry name" value="DIHYDROFOLATE REDUCTASE FAMILY PROTEIN (AFU_ORTHOLOGUE AFUA_8G06820)"/>
    <property type="match status" value="1"/>
</dbReference>
<dbReference type="PIRSF" id="PIRSF006769">
    <property type="entry name" value="RibD"/>
    <property type="match status" value="1"/>
</dbReference>
<comment type="similarity">
    <text evidence="4 12">In the N-terminal section; belongs to the cytidine and deoxycytidylate deaminase family.</text>
</comment>
<evidence type="ECO:0000313" key="17">
    <source>
        <dbReference type="EMBL" id="KAB0451356.1"/>
    </source>
</evidence>
<dbReference type="GO" id="GO:0008270">
    <property type="term" value="F:zinc ion binding"/>
    <property type="evidence" value="ECO:0007669"/>
    <property type="project" value="InterPro"/>
</dbReference>
<feature type="domain" description="CMP/dCMP-type deaminase" evidence="16">
    <location>
        <begin position="2"/>
        <end position="117"/>
    </location>
</feature>
<reference evidence="17" key="1">
    <citation type="submission" date="2019-08" db="EMBL/GenBank/DDBJ databases">
        <authorList>
            <person name="Amaro Estrada I."/>
            <person name="Quiroz Castaneda R.E."/>
            <person name="Martinez Ocampo F."/>
            <person name="Rodriguez Camarillo S.D."/>
        </authorList>
    </citation>
    <scope>NUCLEOTIDE SEQUENCE</scope>
    <source>
        <strain evidence="17">MEX-30-184-02</strain>
    </source>
</reference>
<comment type="pathway">
    <text evidence="2 12">Cofactor biosynthesis; riboflavin biosynthesis; 5-amino-6-(D-ribitylamino)uracil from GTP: step 2/4.</text>
</comment>
<feature type="binding site" evidence="14">
    <location>
        <position position="209"/>
    </location>
    <ligand>
        <name>substrate</name>
    </ligand>
</feature>
<keyword evidence="11" id="KW-0511">Multifunctional enzyme</keyword>
<dbReference type="GO" id="GO:0008703">
    <property type="term" value="F:5-amino-6-(5-phosphoribosylamino)uracil reductase activity"/>
    <property type="evidence" value="ECO:0007669"/>
    <property type="project" value="UniProtKB-EC"/>
</dbReference>
<feature type="binding site" evidence="15">
    <location>
        <position position="77"/>
    </location>
    <ligand>
        <name>Zn(2+)</name>
        <dbReference type="ChEBI" id="CHEBI:29105"/>
        <note>catalytic</note>
    </ligand>
</feature>
<dbReference type="PROSITE" id="PS51747">
    <property type="entry name" value="CYT_DCMP_DEAMINASES_2"/>
    <property type="match status" value="1"/>
</dbReference>
<keyword evidence="9 12" id="KW-0521">NADP</keyword>
<feature type="binding site" evidence="15">
    <location>
        <position position="52"/>
    </location>
    <ligand>
        <name>Zn(2+)</name>
        <dbReference type="ChEBI" id="CHEBI:29105"/>
        <note>catalytic</note>
    </ligand>
</feature>
<dbReference type="EC" id="3.5.4.26" evidence="12"/>
<dbReference type="InterPro" id="IPR002125">
    <property type="entry name" value="CMP_dCMP_dom"/>
</dbReference>
<proteinExistence type="inferred from homology"/>
<comment type="catalytic activity">
    <reaction evidence="12">
        <text>2,5-diamino-6-hydroxy-4-(5-phosphoribosylamino)-pyrimidine + H2O + H(+) = 5-amino-6-(5-phospho-D-ribosylamino)uracil + NH4(+)</text>
        <dbReference type="Rhea" id="RHEA:21868"/>
        <dbReference type="ChEBI" id="CHEBI:15377"/>
        <dbReference type="ChEBI" id="CHEBI:15378"/>
        <dbReference type="ChEBI" id="CHEBI:28938"/>
        <dbReference type="ChEBI" id="CHEBI:58453"/>
        <dbReference type="ChEBI" id="CHEBI:58614"/>
        <dbReference type="EC" id="3.5.4.26"/>
    </reaction>
</comment>
<evidence type="ECO:0000256" key="10">
    <source>
        <dbReference type="ARBA" id="ARBA00023002"/>
    </source>
</evidence>
<dbReference type="InterPro" id="IPR016192">
    <property type="entry name" value="APOBEC/CMP_deaminase_Zn-bd"/>
</dbReference>
<feature type="binding site" evidence="14">
    <location>
        <position position="156"/>
    </location>
    <ligand>
        <name>NADP(+)</name>
        <dbReference type="ChEBI" id="CHEBI:58349"/>
    </ligand>
</feature>
<evidence type="ECO:0000256" key="14">
    <source>
        <dbReference type="PIRSR" id="PIRSR006769-2"/>
    </source>
</evidence>
<dbReference type="InterPro" id="IPR004794">
    <property type="entry name" value="Eubact_RibD"/>
</dbReference>
<comment type="cofactor">
    <cofactor evidence="12 15">
        <name>Zn(2+)</name>
        <dbReference type="ChEBI" id="CHEBI:29105"/>
    </cofactor>
    <text evidence="12 15">Binds 1 zinc ion.</text>
</comment>
<feature type="binding site" evidence="14">
    <location>
        <position position="202"/>
    </location>
    <ligand>
        <name>NADP(+)</name>
        <dbReference type="ChEBI" id="CHEBI:58349"/>
    </ligand>
</feature>
<evidence type="ECO:0000256" key="6">
    <source>
        <dbReference type="ARBA" id="ARBA00022619"/>
    </source>
</evidence>
<evidence type="ECO:0000256" key="11">
    <source>
        <dbReference type="ARBA" id="ARBA00023268"/>
    </source>
</evidence>
<dbReference type="EMBL" id="VTCY01000013">
    <property type="protein sequence ID" value="KAB0451356.1"/>
    <property type="molecule type" value="Genomic_DNA"/>
</dbReference>
<dbReference type="GO" id="GO:0008835">
    <property type="term" value="F:diaminohydroxyphosphoribosylaminopyrimidine deaminase activity"/>
    <property type="evidence" value="ECO:0007669"/>
    <property type="project" value="UniProtKB-EC"/>
</dbReference>
<evidence type="ECO:0000256" key="4">
    <source>
        <dbReference type="ARBA" id="ARBA00005259"/>
    </source>
</evidence>
<dbReference type="AlphaFoldDB" id="A0A643CKZ5"/>
<feature type="binding site" evidence="14">
    <location>
        <position position="206"/>
    </location>
    <ligand>
        <name>substrate</name>
    </ligand>
</feature>
<dbReference type="PROSITE" id="PS00903">
    <property type="entry name" value="CYT_DCMP_DEAMINASES_1"/>
    <property type="match status" value="1"/>
</dbReference>
<dbReference type="RefSeq" id="WP_150150455.1">
    <property type="nucleotide sequence ID" value="NZ_VTCY01000013.1"/>
</dbReference>
<comment type="similarity">
    <text evidence="5 12">In the C-terminal section; belongs to the HTP reductase family.</text>
</comment>
<evidence type="ECO:0000256" key="2">
    <source>
        <dbReference type="ARBA" id="ARBA00004882"/>
    </source>
</evidence>
<dbReference type="SUPFAM" id="SSF53597">
    <property type="entry name" value="Dihydrofolate reductase-like"/>
    <property type="match status" value="1"/>
</dbReference>
<evidence type="ECO:0000256" key="13">
    <source>
        <dbReference type="PIRSR" id="PIRSR006769-1"/>
    </source>
</evidence>
<evidence type="ECO:0000256" key="5">
    <source>
        <dbReference type="ARBA" id="ARBA00007417"/>
    </source>
</evidence>
<dbReference type="GO" id="GO:0009231">
    <property type="term" value="P:riboflavin biosynthetic process"/>
    <property type="evidence" value="ECO:0007669"/>
    <property type="project" value="UniProtKB-UniPathway"/>
</dbReference>
<dbReference type="SUPFAM" id="SSF53927">
    <property type="entry name" value="Cytidine deaminase-like"/>
    <property type="match status" value="1"/>
</dbReference>
<organism evidence="17">
    <name type="scientific">Anaplasma marginale</name>
    <dbReference type="NCBI Taxonomy" id="770"/>
    <lineage>
        <taxon>Bacteria</taxon>
        <taxon>Pseudomonadati</taxon>
        <taxon>Pseudomonadota</taxon>
        <taxon>Alphaproteobacteria</taxon>
        <taxon>Rickettsiales</taxon>
        <taxon>Anaplasmataceae</taxon>
        <taxon>Anaplasma</taxon>
    </lineage>
</organism>
<dbReference type="InterPro" id="IPR050765">
    <property type="entry name" value="Riboflavin_Biosynth_HTPR"/>
</dbReference>
<comment type="function">
    <text evidence="1 12">Converts 2,5-diamino-6-(ribosylamino)-4(3h)-pyrimidinone 5'-phosphate into 5-amino-6-(ribosylamino)-2,4(1h,3h)-pyrimidinedione 5'-phosphate.</text>
</comment>
<dbReference type="CDD" id="cd01284">
    <property type="entry name" value="Riboflavin_deaminase-reductase"/>
    <property type="match status" value="1"/>
</dbReference>
<dbReference type="UniPathway" id="UPA00275">
    <property type="reaction ID" value="UER00401"/>
</dbReference>
<evidence type="ECO:0000256" key="12">
    <source>
        <dbReference type="PIRNR" id="PIRNR006769"/>
    </source>
</evidence>
<dbReference type="Pfam" id="PF01872">
    <property type="entry name" value="RibD_C"/>
    <property type="match status" value="1"/>
</dbReference>
<evidence type="ECO:0000256" key="15">
    <source>
        <dbReference type="PIRSR" id="PIRSR006769-3"/>
    </source>
</evidence>
<comment type="caution">
    <text evidence="17">The sequence shown here is derived from an EMBL/GenBank/DDBJ whole genome shotgun (WGS) entry which is preliminary data.</text>
</comment>
<dbReference type="InterPro" id="IPR002734">
    <property type="entry name" value="RibDG_C"/>
</dbReference>
<keyword evidence="8 12" id="KW-0862">Zinc</keyword>
<feature type="binding site" evidence="14">
    <location>
        <position position="198"/>
    </location>
    <ligand>
        <name>NADP(+)</name>
        <dbReference type="ChEBI" id="CHEBI:58349"/>
    </ligand>
</feature>
<evidence type="ECO:0000256" key="3">
    <source>
        <dbReference type="ARBA" id="ARBA00004910"/>
    </source>
</evidence>
<evidence type="ECO:0000256" key="1">
    <source>
        <dbReference type="ARBA" id="ARBA00002151"/>
    </source>
</evidence>
<dbReference type="Gene3D" id="3.40.140.10">
    <property type="entry name" value="Cytidine Deaminase, domain 2"/>
    <property type="match status" value="1"/>
</dbReference>
<comment type="pathway">
    <text evidence="3 12">Cofactor biosynthesis; riboflavin biosynthesis; 5-amino-6-(D-ribitylamino)uracil from GTP: step 3/4.</text>
</comment>
<feature type="binding site" evidence="15">
    <location>
        <position position="86"/>
    </location>
    <ligand>
        <name>Zn(2+)</name>
        <dbReference type="ChEBI" id="CHEBI:29105"/>
        <note>catalytic</note>
    </ligand>
</feature>
<name>A0A643CKZ5_ANAMA</name>
<sequence length="371" mass="40246">MFDDERFMSIALRLAHRGLGNTYPNPTVGCVVTNSAGSIVGRGWTAMGGRPHAEVVALKQAGEAAAGSTVYVTLEPCCHHGQTGPCTAALISAGVRRVVIAALDPDKRVSGKGARSLADSGVEVKLGVLQQQAEELNVGFFYSKTKRRPFITVKLATTLDGKISLPNGSDRWITNELTRKWVHKQRAMHDGIMVGSNTVVADDPMLDCRLPGLEGHSPIRIVIDRSGKLCSHHKVVATSDVVPTYIATDNDDHKALHAVRYLRICERGDFLAGTMNALAEELGITRLFVEGGGVLVTELLKRGLVDQFIWCRANRVCGEQGVESILNLNELPSGHCHFSRVKTLTFMEDTVDIFQVLFANEHSNTAVPVEA</sequence>
<dbReference type="Pfam" id="PF00383">
    <property type="entry name" value="dCMP_cyt_deam_1"/>
    <property type="match status" value="1"/>
</dbReference>
<dbReference type="EC" id="1.1.1.193" evidence="12"/>
<protein>
    <recommendedName>
        <fullName evidence="12">Riboflavin biosynthesis protein RibD</fullName>
    </recommendedName>
    <domain>
        <recommendedName>
            <fullName evidence="12">Diaminohydroxyphosphoribosylaminopyrimidine deaminase</fullName>
            <shortName evidence="12">DRAP deaminase</shortName>
            <ecNumber evidence="12">3.5.4.26</ecNumber>
        </recommendedName>
        <alternativeName>
            <fullName evidence="12">Riboflavin-specific deaminase</fullName>
        </alternativeName>
    </domain>
    <domain>
        <recommendedName>
            <fullName evidence="12">5-amino-6-(5-phosphoribosylamino)uracil reductase</fullName>
            <ecNumber evidence="12">1.1.1.193</ecNumber>
        </recommendedName>
        <alternativeName>
            <fullName evidence="12">HTP reductase</fullName>
        </alternativeName>
    </domain>
</protein>
<dbReference type="NCBIfam" id="TIGR00326">
    <property type="entry name" value="eubact_ribD"/>
    <property type="match status" value="1"/>
</dbReference>
<dbReference type="InterPro" id="IPR024072">
    <property type="entry name" value="DHFR-like_dom_sf"/>
</dbReference>
<keyword evidence="6 12" id="KW-0686">Riboflavin biosynthesis</keyword>
<dbReference type="PANTHER" id="PTHR38011:SF7">
    <property type="entry name" value="2,5-DIAMINO-6-RIBOSYLAMINO-4(3H)-PYRIMIDINONE 5'-PHOSPHATE REDUCTASE"/>
    <property type="match status" value="1"/>
</dbReference>
<comment type="catalytic activity">
    <reaction evidence="12">
        <text>5-amino-6-(5-phospho-D-ribitylamino)uracil + NADP(+) = 5-amino-6-(5-phospho-D-ribosylamino)uracil + NADPH + H(+)</text>
        <dbReference type="Rhea" id="RHEA:17845"/>
        <dbReference type="ChEBI" id="CHEBI:15378"/>
        <dbReference type="ChEBI" id="CHEBI:57783"/>
        <dbReference type="ChEBI" id="CHEBI:58349"/>
        <dbReference type="ChEBI" id="CHEBI:58421"/>
        <dbReference type="ChEBI" id="CHEBI:58453"/>
        <dbReference type="EC" id="1.1.1.193"/>
    </reaction>
</comment>
<dbReference type="Gene3D" id="3.40.430.10">
    <property type="entry name" value="Dihydrofolate Reductase, subunit A"/>
    <property type="match status" value="1"/>
</dbReference>
<keyword evidence="10 12" id="KW-0560">Oxidoreductase</keyword>
<feature type="binding site" evidence="14">
    <location>
        <position position="172"/>
    </location>
    <ligand>
        <name>NADP(+)</name>
        <dbReference type="ChEBI" id="CHEBI:58349"/>
    </ligand>
</feature>
<evidence type="ECO:0000256" key="9">
    <source>
        <dbReference type="ARBA" id="ARBA00022857"/>
    </source>
</evidence>